<dbReference type="Proteomes" id="UP001218218">
    <property type="component" value="Unassembled WGS sequence"/>
</dbReference>
<dbReference type="InterPro" id="IPR027796">
    <property type="entry name" value="OTT_1508_deam-like"/>
</dbReference>
<dbReference type="EMBL" id="JARIHO010000028">
    <property type="protein sequence ID" value="KAJ7339072.1"/>
    <property type="molecule type" value="Genomic_DNA"/>
</dbReference>
<keyword evidence="2" id="KW-1185">Reference proteome</keyword>
<organism evidence="1 2">
    <name type="scientific">Mycena albidolilacea</name>
    <dbReference type="NCBI Taxonomy" id="1033008"/>
    <lineage>
        <taxon>Eukaryota</taxon>
        <taxon>Fungi</taxon>
        <taxon>Dikarya</taxon>
        <taxon>Basidiomycota</taxon>
        <taxon>Agaricomycotina</taxon>
        <taxon>Agaricomycetes</taxon>
        <taxon>Agaricomycetidae</taxon>
        <taxon>Agaricales</taxon>
        <taxon>Marasmiineae</taxon>
        <taxon>Mycenaceae</taxon>
        <taxon>Mycena</taxon>
    </lineage>
</organism>
<dbReference type="AlphaFoldDB" id="A0AAD6ZTI6"/>
<dbReference type="Pfam" id="PF14441">
    <property type="entry name" value="OTT_1508_deam"/>
    <property type="match status" value="1"/>
</dbReference>
<accession>A0AAD6ZTI6</accession>
<proteinExistence type="predicted"/>
<sequence length="474" mass="52908">MSLSVLEVMSILRPMEQNLARLGLPAYSRSNDDEVWQKWLDSLASLLVGSSPTSSNQVCAVSLSLLQSRCIMTIAFNVRPTRSGDVPKLVHSIWNWMKDASVLPGEDSKKNGELFEIILEASLDRIRRRLKDKGKFVGPLIAKAEEANLTGLQKTFLMTAHLLHVDILQRLGPDVEKPDFRMASKAFRFRVKAYEAAKSKLEDFYWLHPFESQMAKSGAKLPSLVRYVDKLQKPYSQYVLIRKAVRKSFIRDVLSIPLHVNVLPSPDPAPGSAFQSMVNFETRVRSYLTRALLSYSADAAGSSFAEGAIDSFWHRIQKVADANQGQLPPLLAVYCECTLLCHHLDLHLHDIATSTPEGRTPYPYFGVSKLSCFQCALYFQAYRACELGPSFQTRGSHAEVFACALPACDRGHDKTDEAIGNEMGAQLENIIGQLLAVEINGRRKMSLSSIDSTGSSPPSDEEYVDVLKTRMYQP</sequence>
<protein>
    <submittedName>
        <fullName evidence="1">Uncharacterized protein</fullName>
    </submittedName>
</protein>
<evidence type="ECO:0000313" key="2">
    <source>
        <dbReference type="Proteomes" id="UP001218218"/>
    </source>
</evidence>
<reference evidence="1" key="1">
    <citation type="submission" date="2023-03" db="EMBL/GenBank/DDBJ databases">
        <title>Massive genome expansion in bonnet fungi (Mycena s.s.) driven by repeated elements and novel gene families across ecological guilds.</title>
        <authorList>
            <consortium name="Lawrence Berkeley National Laboratory"/>
            <person name="Harder C.B."/>
            <person name="Miyauchi S."/>
            <person name="Viragh M."/>
            <person name="Kuo A."/>
            <person name="Thoen E."/>
            <person name="Andreopoulos B."/>
            <person name="Lu D."/>
            <person name="Skrede I."/>
            <person name="Drula E."/>
            <person name="Henrissat B."/>
            <person name="Morin E."/>
            <person name="Kohler A."/>
            <person name="Barry K."/>
            <person name="LaButti K."/>
            <person name="Morin E."/>
            <person name="Salamov A."/>
            <person name="Lipzen A."/>
            <person name="Mereny Z."/>
            <person name="Hegedus B."/>
            <person name="Baldrian P."/>
            <person name="Stursova M."/>
            <person name="Weitz H."/>
            <person name="Taylor A."/>
            <person name="Grigoriev I.V."/>
            <person name="Nagy L.G."/>
            <person name="Martin F."/>
            <person name="Kauserud H."/>
        </authorList>
    </citation>
    <scope>NUCLEOTIDE SEQUENCE</scope>
    <source>
        <strain evidence="1">CBHHK002</strain>
    </source>
</reference>
<comment type="caution">
    <text evidence="1">The sequence shown here is derived from an EMBL/GenBank/DDBJ whole genome shotgun (WGS) entry which is preliminary data.</text>
</comment>
<gene>
    <name evidence="1" type="ORF">DFH08DRAFT_250017</name>
</gene>
<evidence type="ECO:0000313" key="1">
    <source>
        <dbReference type="EMBL" id="KAJ7339072.1"/>
    </source>
</evidence>
<name>A0AAD6ZTI6_9AGAR</name>